<evidence type="ECO:0000313" key="6">
    <source>
        <dbReference type="Proteomes" id="UP000465302"/>
    </source>
</evidence>
<protein>
    <submittedName>
        <fullName evidence="5">2-oxoisovalerate dehydrogenase subunit beta</fullName>
    </submittedName>
</protein>
<proteinExistence type="predicted"/>
<evidence type="ECO:0000256" key="1">
    <source>
        <dbReference type="ARBA" id="ARBA00001964"/>
    </source>
</evidence>
<evidence type="ECO:0000313" key="5">
    <source>
        <dbReference type="EMBL" id="GFG50072.1"/>
    </source>
</evidence>
<dbReference type="EMBL" id="BLKS01000001">
    <property type="protein sequence ID" value="GFG50072.1"/>
    <property type="molecule type" value="Genomic_DNA"/>
</dbReference>
<organism evidence="5 6">
    <name type="scientific">Mycolicibacterium agri</name>
    <name type="common">Mycobacterium agri</name>
    <dbReference type="NCBI Taxonomy" id="36811"/>
    <lineage>
        <taxon>Bacteria</taxon>
        <taxon>Bacillati</taxon>
        <taxon>Actinomycetota</taxon>
        <taxon>Actinomycetes</taxon>
        <taxon>Mycobacteriales</taxon>
        <taxon>Mycobacteriaceae</taxon>
        <taxon>Mycolicibacterium</taxon>
    </lineage>
</organism>
<dbReference type="SMART" id="SM00861">
    <property type="entry name" value="Transket_pyr"/>
    <property type="match status" value="1"/>
</dbReference>
<dbReference type="InterPro" id="IPR033248">
    <property type="entry name" value="Transketolase_C"/>
</dbReference>
<feature type="domain" description="Transketolase-like pyrimidine-binding" evidence="4">
    <location>
        <begin position="7"/>
        <end position="182"/>
    </location>
</feature>
<name>A0A7I9VX78_MYCAG</name>
<dbReference type="Proteomes" id="UP000465302">
    <property type="component" value="Unassembled WGS sequence"/>
</dbReference>
<sequence length="326" mass="35159">MTMTRPLSLAESLNGALADLMEDDPSVVLIGQDIGRLGGVFRVTKGLQNRFGAGRVRDAILAESAIVGQAIGMALSGLKPVCEIQFDGFVYLAMNQIVTQAARMTTRWNDQIALNLVVRVPVGGGIRAVEHHSESNEALFAHIPGLHVAYPSCPADAAAMLKYSCGLGSPVIFFEPKRLYFNRKQQPRLGTESDSPAGARIVRRGSDITVVGFGALLEEVLMAADRLADRVDAEVIDLRWIAPMDTDTVLESVTRTGRLLVVHEAVKFGGIGAEVVATVAERGGHRLKAAPRRLAPPRQVYPPADYENDYLIDVSDIVSAIEEMCG</sequence>
<keyword evidence="2" id="KW-0560">Oxidoreductase</keyword>
<dbReference type="GO" id="GO:0000287">
    <property type="term" value="F:magnesium ion binding"/>
    <property type="evidence" value="ECO:0007669"/>
    <property type="project" value="UniProtKB-ARBA"/>
</dbReference>
<comment type="cofactor">
    <cofactor evidence="1">
        <name>thiamine diphosphate</name>
        <dbReference type="ChEBI" id="CHEBI:58937"/>
    </cofactor>
</comment>
<dbReference type="Pfam" id="PF02779">
    <property type="entry name" value="Transket_pyr"/>
    <property type="match status" value="1"/>
</dbReference>
<dbReference type="AlphaFoldDB" id="A0A7I9VX78"/>
<dbReference type="InterPro" id="IPR005475">
    <property type="entry name" value="Transketolase-like_Pyr-bd"/>
</dbReference>
<dbReference type="InterPro" id="IPR009014">
    <property type="entry name" value="Transketo_C/PFOR_II"/>
</dbReference>
<dbReference type="InterPro" id="IPR029061">
    <property type="entry name" value="THDP-binding"/>
</dbReference>
<evidence type="ECO:0000256" key="3">
    <source>
        <dbReference type="ARBA" id="ARBA00023052"/>
    </source>
</evidence>
<dbReference type="Gene3D" id="3.40.50.920">
    <property type="match status" value="1"/>
</dbReference>
<dbReference type="SUPFAM" id="SSF52518">
    <property type="entry name" value="Thiamin diphosphate-binding fold (THDP-binding)"/>
    <property type="match status" value="1"/>
</dbReference>
<comment type="caution">
    <text evidence="5">The sequence shown here is derived from an EMBL/GenBank/DDBJ whole genome shotgun (WGS) entry which is preliminary data.</text>
</comment>
<evidence type="ECO:0000256" key="2">
    <source>
        <dbReference type="ARBA" id="ARBA00023002"/>
    </source>
</evidence>
<keyword evidence="3" id="KW-0786">Thiamine pyrophosphate</keyword>
<dbReference type="CDD" id="cd07036">
    <property type="entry name" value="TPP_PYR_E1-PDHc-beta_like"/>
    <property type="match status" value="1"/>
</dbReference>
<evidence type="ECO:0000259" key="4">
    <source>
        <dbReference type="SMART" id="SM00861"/>
    </source>
</evidence>
<dbReference type="PANTHER" id="PTHR43257">
    <property type="entry name" value="PYRUVATE DEHYDROGENASE E1 COMPONENT BETA SUBUNIT"/>
    <property type="match status" value="1"/>
</dbReference>
<dbReference type="PANTHER" id="PTHR43257:SF2">
    <property type="entry name" value="PYRUVATE DEHYDROGENASE E1 COMPONENT SUBUNIT BETA"/>
    <property type="match status" value="1"/>
</dbReference>
<dbReference type="SUPFAM" id="SSF52922">
    <property type="entry name" value="TK C-terminal domain-like"/>
    <property type="match status" value="1"/>
</dbReference>
<accession>A0A7I9VX78</accession>
<dbReference type="Pfam" id="PF02780">
    <property type="entry name" value="Transketolase_C"/>
    <property type="match status" value="1"/>
</dbReference>
<dbReference type="GO" id="GO:0016491">
    <property type="term" value="F:oxidoreductase activity"/>
    <property type="evidence" value="ECO:0007669"/>
    <property type="project" value="UniProtKB-KW"/>
</dbReference>
<dbReference type="FunFam" id="3.40.50.970:FF:000001">
    <property type="entry name" value="Pyruvate dehydrogenase E1 beta subunit"/>
    <property type="match status" value="1"/>
</dbReference>
<dbReference type="Gene3D" id="3.40.50.970">
    <property type="match status" value="1"/>
</dbReference>
<gene>
    <name evidence="5" type="ORF">MAGR_15130</name>
</gene>
<reference evidence="5 6" key="1">
    <citation type="journal article" date="2019" name="Emerg. Microbes Infect.">
        <title>Comprehensive subspecies identification of 175 nontuberculous mycobacteria species based on 7547 genomic profiles.</title>
        <authorList>
            <person name="Matsumoto Y."/>
            <person name="Kinjo T."/>
            <person name="Motooka D."/>
            <person name="Nabeya D."/>
            <person name="Jung N."/>
            <person name="Uechi K."/>
            <person name="Horii T."/>
            <person name="Iida T."/>
            <person name="Fujita J."/>
            <person name="Nakamura S."/>
        </authorList>
    </citation>
    <scope>NUCLEOTIDE SEQUENCE [LARGE SCALE GENOMIC DNA]</scope>
    <source>
        <strain evidence="5 6">JCM 6377</strain>
    </source>
</reference>